<evidence type="ECO:0000256" key="1">
    <source>
        <dbReference type="SAM" id="MobiDB-lite"/>
    </source>
</evidence>
<evidence type="ECO:0000313" key="4">
    <source>
        <dbReference type="Proteomes" id="UP000697995"/>
    </source>
</evidence>
<reference evidence="3 4" key="1">
    <citation type="journal article" date="2020" name="Microorganisms">
        <title>Osmotic Adaptation and Compatible Solute Biosynthesis of Phototrophic Bacteria as Revealed from Genome Analyses.</title>
        <authorList>
            <person name="Imhoff J.F."/>
            <person name="Rahn T."/>
            <person name="Kunzel S."/>
            <person name="Keller A."/>
            <person name="Neulinger S.C."/>
        </authorList>
    </citation>
    <scope>NUCLEOTIDE SEQUENCE [LARGE SCALE GENOMIC DNA]</scope>
    <source>
        <strain evidence="3 4">DSM 15382</strain>
    </source>
</reference>
<dbReference type="EMBL" id="NRSG01000429">
    <property type="protein sequence ID" value="MBK1662022.1"/>
    <property type="molecule type" value="Genomic_DNA"/>
</dbReference>
<gene>
    <name evidence="3" type="ORF">CKO45_27915</name>
</gene>
<dbReference type="Proteomes" id="UP000697995">
    <property type="component" value="Unassembled WGS sequence"/>
</dbReference>
<dbReference type="RefSeq" id="WP_133222965.1">
    <property type="nucleotide sequence ID" value="NZ_SMOA01000326.1"/>
</dbReference>
<keyword evidence="2" id="KW-1133">Transmembrane helix</keyword>
<name>A0ABS1D588_9PROT</name>
<comment type="caution">
    <text evidence="3">The sequence shown here is derived from an EMBL/GenBank/DDBJ whole genome shotgun (WGS) entry which is preliminary data.</text>
</comment>
<keyword evidence="4" id="KW-1185">Reference proteome</keyword>
<keyword evidence="2" id="KW-0812">Transmembrane</keyword>
<feature type="transmembrane region" description="Helical" evidence="2">
    <location>
        <begin position="39"/>
        <end position="63"/>
    </location>
</feature>
<feature type="region of interest" description="Disordered" evidence="1">
    <location>
        <begin position="1"/>
        <end position="23"/>
    </location>
</feature>
<sequence length="64" mass="6553">MMRNDRLASSPQALAGLPPAAAPAPVPLRSLVALRLVDVGVLMLRAGAILALLSPLLVLAIVFA</sequence>
<evidence type="ECO:0008006" key="5">
    <source>
        <dbReference type="Google" id="ProtNLM"/>
    </source>
</evidence>
<keyword evidence="2" id="KW-0472">Membrane</keyword>
<proteinExistence type="predicted"/>
<evidence type="ECO:0000313" key="3">
    <source>
        <dbReference type="EMBL" id="MBK1662022.1"/>
    </source>
</evidence>
<feature type="compositionally biased region" description="Low complexity" evidence="1">
    <location>
        <begin position="7"/>
        <end position="19"/>
    </location>
</feature>
<organism evidence="3 4">
    <name type="scientific">Paracraurococcus ruber</name>
    <dbReference type="NCBI Taxonomy" id="77675"/>
    <lineage>
        <taxon>Bacteria</taxon>
        <taxon>Pseudomonadati</taxon>
        <taxon>Pseudomonadota</taxon>
        <taxon>Alphaproteobacteria</taxon>
        <taxon>Acetobacterales</taxon>
        <taxon>Roseomonadaceae</taxon>
        <taxon>Paracraurococcus</taxon>
    </lineage>
</organism>
<protein>
    <recommendedName>
        <fullName evidence="5">ABC transporter permease</fullName>
    </recommendedName>
</protein>
<accession>A0ABS1D588</accession>
<evidence type="ECO:0000256" key="2">
    <source>
        <dbReference type="SAM" id="Phobius"/>
    </source>
</evidence>